<keyword evidence="3" id="KW-0732">Signal</keyword>
<keyword evidence="5" id="KW-1133">Transmembrane helix</keyword>
<organism evidence="7 8">
    <name type="scientific">Streptococcus acidominimus</name>
    <dbReference type="NCBI Taxonomy" id="1326"/>
    <lineage>
        <taxon>Bacteria</taxon>
        <taxon>Bacillati</taxon>
        <taxon>Bacillota</taxon>
        <taxon>Bacilli</taxon>
        <taxon>Lactobacillales</taxon>
        <taxon>Streptococcaceae</taxon>
        <taxon>Streptococcus</taxon>
    </lineage>
</organism>
<keyword evidence="2" id="KW-0964">Secreted</keyword>
<evidence type="ECO:0000256" key="4">
    <source>
        <dbReference type="ARBA" id="ARBA00023088"/>
    </source>
</evidence>
<dbReference type="PROSITE" id="PS50847">
    <property type="entry name" value="GRAM_POS_ANCHORING"/>
    <property type="match status" value="1"/>
</dbReference>
<keyword evidence="4" id="KW-0572">Peptidoglycan-anchor</keyword>
<dbReference type="Pfam" id="PF00746">
    <property type="entry name" value="Gram_pos_anchor"/>
    <property type="match status" value="1"/>
</dbReference>
<dbReference type="AlphaFoldDB" id="A0A380IHM4"/>
<proteinExistence type="predicted"/>
<feature type="domain" description="Gram-positive cocci surface proteins LPxTG" evidence="6">
    <location>
        <begin position="25"/>
        <end position="55"/>
    </location>
</feature>
<evidence type="ECO:0000256" key="1">
    <source>
        <dbReference type="ARBA" id="ARBA00022512"/>
    </source>
</evidence>
<evidence type="ECO:0000256" key="2">
    <source>
        <dbReference type="ARBA" id="ARBA00022525"/>
    </source>
</evidence>
<evidence type="ECO:0000313" key="7">
    <source>
        <dbReference type="EMBL" id="SUN08589.1"/>
    </source>
</evidence>
<reference evidence="7 8" key="1">
    <citation type="submission" date="2018-06" db="EMBL/GenBank/DDBJ databases">
        <authorList>
            <consortium name="Pathogen Informatics"/>
            <person name="Doyle S."/>
        </authorList>
    </citation>
    <scope>NUCLEOTIDE SEQUENCE [LARGE SCALE GENOMIC DNA]</scope>
    <source>
        <strain evidence="7 8">NCTC12957</strain>
    </source>
</reference>
<dbReference type="RefSeq" id="WP_115265075.1">
    <property type="nucleotide sequence ID" value="NZ_UHEN01000001.1"/>
</dbReference>
<keyword evidence="5" id="KW-0812">Transmembrane</keyword>
<evidence type="ECO:0000313" key="8">
    <source>
        <dbReference type="Proteomes" id="UP000255213"/>
    </source>
</evidence>
<accession>A0A380IHM4</accession>
<evidence type="ECO:0000256" key="3">
    <source>
        <dbReference type="ARBA" id="ARBA00022729"/>
    </source>
</evidence>
<evidence type="ECO:0000256" key="5">
    <source>
        <dbReference type="SAM" id="Phobius"/>
    </source>
</evidence>
<gene>
    <name evidence="7" type="ORF">NCTC12957_02188</name>
</gene>
<sequence length="55" mass="5992">MVEKSYHQNADGSLSYSRVARSKTLPNTGEKGTITALFSGLLLLTGLSLHKKKEN</sequence>
<dbReference type="Proteomes" id="UP000255213">
    <property type="component" value="Unassembled WGS sequence"/>
</dbReference>
<dbReference type="EMBL" id="UHEN01000001">
    <property type="protein sequence ID" value="SUN08589.1"/>
    <property type="molecule type" value="Genomic_DNA"/>
</dbReference>
<feature type="transmembrane region" description="Helical" evidence="5">
    <location>
        <begin position="32"/>
        <end position="49"/>
    </location>
</feature>
<keyword evidence="5" id="KW-0472">Membrane</keyword>
<keyword evidence="1" id="KW-0134">Cell wall</keyword>
<evidence type="ECO:0000259" key="6">
    <source>
        <dbReference type="PROSITE" id="PS50847"/>
    </source>
</evidence>
<protein>
    <submittedName>
        <fullName evidence="7">LPXTG cell wall anchor domain</fullName>
    </submittedName>
</protein>
<name>A0A380IHM4_STRAI</name>
<dbReference type="NCBIfam" id="TIGR01167">
    <property type="entry name" value="LPXTG_anchor"/>
    <property type="match status" value="1"/>
</dbReference>
<dbReference type="InterPro" id="IPR019931">
    <property type="entry name" value="LPXTG_anchor"/>
</dbReference>